<proteinExistence type="predicted"/>
<evidence type="ECO:0000313" key="2">
    <source>
        <dbReference type="Proteomes" id="UP000289316"/>
    </source>
</evidence>
<sequence length="63" mass="7421">MTETWWLLQTMTPKLQRNLVWAGNAARENRYLYVSAMLCRTWVVPRKESFRPNIGGGKALFFD</sequence>
<comment type="caution">
    <text evidence="1">The sequence shown here is derived from an EMBL/GenBank/DDBJ whole genome shotgun (WGS) entry which is preliminary data.</text>
</comment>
<dbReference type="EMBL" id="QZFR01000043">
    <property type="protein sequence ID" value="RXV74253.1"/>
    <property type="molecule type" value="Genomic_DNA"/>
</dbReference>
<evidence type="ECO:0000313" key="1">
    <source>
        <dbReference type="EMBL" id="RXV74253.1"/>
    </source>
</evidence>
<accession>A0A4Q2AVI0</accession>
<name>A0A4Q2AVI0_9LACO</name>
<dbReference type="Proteomes" id="UP000289316">
    <property type="component" value="Unassembled WGS sequence"/>
</dbReference>
<gene>
    <name evidence="1" type="ORF">D6C19_06395</name>
</gene>
<dbReference type="AlphaFoldDB" id="A0A4Q2AVI0"/>
<organism evidence="1 2">
    <name type="scientific">Ligilactobacillus murinus</name>
    <dbReference type="NCBI Taxonomy" id="1622"/>
    <lineage>
        <taxon>Bacteria</taxon>
        <taxon>Bacillati</taxon>
        <taxon>Bacillota</taxon>
        <taxon>Bacilli</taxon>
        <taxon>Lactobacillales</taxon>
        <taxon>Lactobacillaceae</taxon>
        <taxon>Ligilactobacillus</taxon>
    </lineage>
</organism>
<protein>
    <submittedName>
        <fullName evidence="1">Uncharacterized protein</fullName>
    </submittedName>
</protein>
<reference evidence="1 2" key="1">
    <citation type="submission" date="2018-09" db="EMBL/GenBank/DDBJ databases">
        <title>Murine metabolic-syndrome-specific gut microbial biobank.</title>
        <authorList>
            <person name="Liu C."/>
        </authorList>
    </citation>
    <scope>NUCLEOTIDE SEQUENCE [LARGE SCALE GENOMIC DNA]</scope>
    <source>
        <strain evidence="1 2">C-30</strain>
    </source>
</reference>